<organism evidence="2 3">
    <name type="scientific">Labilithrix luteola</name>
    <dbReference type="NCBI Taxonomy" id="1391654"/>
    <lineage>
        <taxon>Bacteria</taxon>
        <taxon>Pseudomonadati</taxon>
        <taxon>Myxococcota</taxon>
        <taxon>Polyangia</taxon>
        <taxon>Polyangiales</taxon>
        <taxon>Labilitrichaceae</taxon>
        <taxon>Labilithrix</taxon>
    </lineage>
</organism>
<dbReference type="STRING" id="1391654.AKJ09_10430"/>
<name>A0A0K1QDP3_9BACT</name>
<dbReference type="InterPro" id="IPR042038">
    <property type="entry name" value="MukE_N"/>
</dbReference>
<dbReference type="Pfam" id="PF21980">
    <property type="entry name" value="MksE"/>
    <property type="match status" value="1"/>
</dbReference>
<reference evidence="2 3" key="1">
    <citation type="submission" date="2015-08" db="EMBL/GenBank/DDBJ databases">
        <authorList>
            <person name="Babu N.S."/>
            <person name="Beckwith C.J."/>
            <person name="Beseler K.G."/>
            <person name="Brison A."/>
            <person name="Carone J.V."/>
            <person name="Caskin T.P."/>
            <person name="Diamond M."/>
            <person name="Durham M.E."/>
            <person name="Foxe J.M."/>
            <person name="Go M."/>
            <person name="Henderson B.A."/>
            <person name="Jones I.B."/>
            <person name="McGettigan J.A."/>
            <person name="Micheletti S.J."/>
            <person name="Nasrallah M.E."/>
            <person name="Ortiz D."/>
            <person name="Piller C.R."/>
            <person name="Privatt S.R."/>
            <person name="Schneider S.L."/>
            <person name="Sharp S."/>
            <person name="Smith T.C."/>
            <person name="Stanton J.D."/>
            <person name="Ullery H.E."/>
            <person name="Wilson R.J."/>
            <person name="Serrano M.G."/>
            <person name="Buck G."/>
            <person name="Lee V."/>
            <person name="Wang Y."/>
            <person name="Carvalho R."/>
            <person name="Voegtly L."/>
            <person name="Shi R."/>
            <person name="Duckworth R."/>
            <person name="Johnson A."/>
            <person name="Loviza R."/>
            <person name="Walstead R."/>
            <person name="Shah Z."/>
            <person name="Kiflezghi M."/>
            <person name="Wade K."/>
            <person name="Ball S.L."/>
            <person name="Bradley K.W."/>
            <person name="Asai D.J."/>
            <person name="Bowman C.A."/>
            <person name="Russell D.A."/>
            <person name="Pope W.H."/>
            <person name="Jacobs-Sera D."/>
            <person name="Hendrix R.W."/>
            <person name="Hatfull G.F."/>
        </authorList>
    </citation>
    <scope>NUCLEOTIDE SEQUENCE [LARGE SCALE GENOMIC DNA]</scope>
    <source>
        <strain evidence="2 3">DSM 27648</strain>
    </source>
</reference>
<sequence>MSETRFATLEDVILDDAFPELDLALRRGRHIDRDDAIWYALLVDGQDHLEPLYRRYGCELVHKSDGYFYLLPINDRLGKRHLAAAEMLVGQALALLYLDPATVETGGIVTREHVLGHLAGVVGSDVLVQMMNPKRRRHDERIAAETVRSKVADALRRLSALGFVDAADDARYRLRASLLRFAEPLRGAGAPAAHLAELVAAGELVIEEAEMPEGSLDDANSDGEQDHVEAEDAELTSEEPVDDDAAGEEPIDDESGSDRPVDDEAGDEPIDDDAVNEEVVTPEPGTEEPVVDHDEETPP</sequence>
<dbReference type="KEGG" id="llu:AKJ09_10430"/>
<feature type="compositionally biased region" description="Acidic residues" evidence="1">
    <location>
        <begin position="263"/>
        <end position="276"/>
    </location>
</feature>
<evidence type="ECO:0000256" key="1">
    <source>
        <dbReference type="SAM" id="MobiDB-lite"/>
    </source>
</evidence>
<accession>A0A0K1QDP3</accession>
<evidence type="ECO:0000313" key="3">
    <source>
        <dbReference type="Proteomes" id="UP000064967"/>
    </source>
</evidence>
<dbReference type="Gene3D" id="1.10.10.2260">
    <property type="entry name" value="MukE-like family, C-terminal domain"/>
    <property type="match status" value="1"/>
</dbReference>
<feature type="compositionally biased region" description="Acidic residues" evidence="1">
    <location>
        <begin position="231"/>
        <end position="255"/>
    </location>
</feature>
<dbReference type="OrthoDB" id="5505652at2"/>
<dbReference type="Proteomes" id="UP000064967">
    <property type="component" value="Chromosome"/>
</dbReference>
<dbReference type="RefSeq" id="WP_146654484.1">
    <property type="nucleotide sequence ID" value="NZ_CP012333.1"/>
</dbReference>
<dbReference type="Gene3D" id="1.10.10.2250">
    <property type="match status" value="1"/>
</dbReference>
<dbReference type="InterPro" id="IPR053841">
    <property type="entry name" value="MksE"/>
</dbReference>
<feature type="compositionally biased region" description="Acidic residues" evidence="1">
    <location>
        <begin position="213"/>
        <end position="223"/>
    </location>
</feature>
<feature type="region of interest" description="Disordered" evidence="1">
    <location>
        <begin position="213"/>
        <end position="299"/>
    </location>
</feature>
<gene>
    <name evidence="2" type="ORF">AKJ09_10430</name>
</gene>
<evidence type="ECO:0000313" key="2">
    <source>
        <dbReference type="EMBL" id="AKV03767.1"/>
    </source>
</evidence>
<dbReference type="CDD" id="cd16336">
    <property type="entry name" value="MukE"/>
    <property type="match status" value="1"/>
</dbReference>
<keyword evidence="3" id="KW-1185">Reference proteome</keyword>
<dbReference type="InterPro" id="IPR042037">
    <property type="entry name" value="MukE_C"/>
</dbReference>
<feature type="compositionally biased region" description="Low complexity" evidence="1">
    <location>
        <begin position="277"/>
        <end position="288"/>
    </location>
</feature>
<dbReference type="EMBL" id="CP012333">
    <property type="protein sequence ID" value="AKV03767.1"/>
    <property type="molecule type" value="Genomic_DNA"/>
</dbReference>
<proteinExistence type="predicted"/>
<protein>
    <submittedName>
        <fullName evidence="2">Chromosome partition protein MukE</fullName>
    </submittedName>
</protein>
<dbReference type="AlphaFoldDB" id="A0A0K1QDP3"/>